<evidence type="ECO:0000313" key="6">
    <source>
        <dbReference type="EMBL" id="MDR6842909.1"/>
    </source>
</evidence>
<reference evidence="6 7" key="1">
    <citation type="submission" date="2023-07" db="EMBL/GenBank/DDBJ databases">
        <title>Sorghum-associated microbial communities from plants grown in Nebraska, USA.</title>
        <authorList>
            <person name="Schachtman D."/>
        </authorList>
    </citation>
    <scope>NUCLEOTIDE SEQUENCE [LARGE SCALE GENOMIC DNA]</scope>
    <source>
        <strain evidence="6 7">BE107</strain>
    </source>
</reference>
<evidence type="ECO:0000256" key="4">
    <source>
        <dbReference type="SAM" id="SignalP"/>
    </source>
</evidence>
<dbReference type="Proteomes" id="UP001254759">
    <property type="component" value="Unassembled WGS sequence"/>
</dbReference>
<keyword evidence="1" id="KW-0472">Membrane</keyword>
<dbReference type="InterPro" id="IPR036737">
    <property type="entry name" value="OmpA-like_sf"/>
</dbReference>
<dbReference type="PROSITE" id="PS51123">
    <property type="entry name" value="OMPA_2"/>
    <property type="match status" value="1"/>
</dbReference>
<evidence type="ECO:0000313" key="7">
    <source>
        <dbReference type="Proteomes" id="UP001254759"/>
    </source>
</evidence>
<dbReference type="Gene3D" id="3.30.1330.60">
    <property type="entry name" value="OmpA-like domain"/>
    <property type="match status" value="1"/>
</dbReference>
<evidence type="ECO:0000256" key="1">
    <source>
        <dbReference type="PROSITE-ProRule" id="PRU00473"/>
    </source>
</evidence>
<comment type="caution">
    <text evidence="6">The sequence shown here is derived from an EMBL/GenBank/DDBJ whole genome shotgun (WGS) entry which is preliminary data.</text>
</comment>
<evidence type="ECO:0000256" key="2">
    <source>
        <dbReference type="SAM" id="Coils"/>
    </source>
</evidence>
<feature type="domain" description="OmpA-like" evidence="5">
    <location>
        <begin position="205"/>
        <end position="301"/>
    </location>
</feature>
<keyword evidence="4" id="KW-0732">Signal</keyword>
<feature type="region of interest" description="Disordered" evidence="3">
    <location>
        <begin position="281"/>
        <end position="301"/>
    </location>
</feature>
<dbReference type="Pfam" id="PF00691">
    <property type="entry name" value="OmpA"/>
    <property type="match status" value="1"/>
</dbReference>
<protein>
    <submittedName>
        <fullName evidence="6">Outer membrane protein OmpA-like peptidoglycan-associated protein</fullName>
    </submittedName>
</protein>
<feature type="signal peptide" evidence="4">
    <location>
        <begin position="1"/>
        <end position="29"/>
    </location>
</feature>
<gene>
    <name evidence="6" type="ORF">J2W94_003214</name>
</gene>
<feature type="coiled-coil region" evidence="2">
    <location>
        <begin position="90"/>
        <end position="159"/>
    </location>
</feature>
<sequence>MSPHTMSIHTISIRTLTCALLLVSLSALAAERPEVIALNQRLVALQSDPQLVEFAAYEKLQAQQAVAVLAKARGKQRDGALYLADRRVEIAETAARAEAARREADRLDRTRSELLVEASRRDAARARQESERLRVQAQIQAEEAERLRMAAEAETLARQDAEDMLGSIAGQQTAKLSAARQKEAQLARQEAELMSGAKLPASKFEDRGEVFTLASSAFNAGQAKLSSSGSASVSALAAYLQANPKAKARIEGFGDKQTPGQRRADAVRDALLAAGIPKARLQSAGKGEGSKSRAVDVVIAQ</sequence>
<feature type="chain" id="PRO_5045174249" evidence="4">
    <location>
        <begin position="30"/>
        <end position="301"/>
    </location>
</feature>
<evidence type="ECO:0000256" key="3">
    <source>
        <dbReference type="SAM" id="MobiDB-lite"/>
    </source>
</evidence>
<proteinExistence type="predicted"/>
<organism evidence="6 7">
    <name type="scientific">Pseudoxanthomonas sacheonensis</name>
    <dbReference type="NCBI Taxonomy" id="443615"/>
    <lineage>
        <taxon>Bacteria</taxon>
        <taxon>Pseudomonadati</taxon>
        <taxon>Pseudomonadota</taxon>
        <taxon>Gammaproteobacteria</taxon>
        <taxon>Lysobacterales</taxon>
        <taxon>Lysobacteraceae</taxon>
        <taxon>Pseudoxanthomonas</taxon>
    </lineage>
</organism>
<evidence type="ECO:0000259" key="5">
    <source>
        <dbReference type="PROSITE" id="PS51123"/>
    </source>
</evidence>
<dbReference type="InterPro" id="IPR006665">
    <property type="entry name" value="OmpA-like"/>
</dbReference>
<keyword evidence="2" id="KW-0175">Coiled coil</keyword>
<name>A0ABU1RVV7_9GAMM</name>
<dbReference type="EMBL" id="JAVDTT010000004">
    <property type="protein sequence ID" value="MDR6842909.1"/>
    <property type="molecule type" value="Genomic_DNA"/>
</dbReference>
<dbReference type="SUPFAM" id="SSF103088">
    <property type="entry name" value="OmpA-like"/>
    <property type="match status" value="1"/>
</dbReference>
<accession>A0ABU1RVV7</accession>
<keyword evidence="7" id="KW-1185">Reference proteome</keyword>